<feature type="compositionally biased region" description="Basic residues" evidence="1">
    <location>
        <begin position="290"/>
        <end position="299"/>
    </location>
</feature>
<dbReference type="SUPFAM" id="SSF46565">
    <property type="entry name" value="Chaperone J-domain"/>
    <property type="match status" value="1"/>
</dbReference>
<keyword evidence="4" id="KW-1185">Reference proteome</keyword>
<dbReference type="OrthoDB" id="110024at2759"/>
<gene>
    <name evidence="3" type="ORF">M011DRAFT_408119</name>
</gene>
<proteinExistence type="predicted"/>
<name>A0A6A6V618_9PLEO</name>
<dbReference type="GO" id="GO:0005634">
    <property type="term" value="C:nucleus"/>
    <property type="evidence" value="ECO:0007669"/>
    <property type="project" value="TreeGrafter"/>
</dbReference>
<dbReference type="InterPro" id="IPR001623">
    <property type="entry name" value="DnaJ_domain"/>
</dbReference>
<evidence type="ECO:0000313" key="3">
    <source>
        <dbReference type="EMBL" id="KAF2744657.1"/>
    </source>
</evidence>
<dbReference type="AlphaFoldDB" id="A0A6A6V618"/>
<feature type="domain" description="J" evidence="2">
    <location>
        <begin position="12"/>
        <end position="79"/>
    </location>
</feature>
<dbReference type="Pfam" id="PF23302">
    <property type="entry name" value="HTH_DNAJC9"/>
    <property type="match status" value="1"/>
</dbReference>
<feature type="region of interest" description="Disordered" evidence="1">
    <location>
        <begin position="246"/>
        <end position="358"/>
    </location>
</feature>
<sequence length="358" mass="40323">MNEPDANPPSINPYEVLGLETTATDDGVKKAYRKLALKHHPDKVPDSEKSAAHTHFQTIAFAYAVLSSPSRRRRYDTTGSTSDSIADDDDFDWLDFYRQQFEDIVSEEAIQRIADEYKGSEEEKKDVLDAYTKVKGRLDKVYDYVMLSDVLEDDDRFIGIIEDAVKEGAVERYAVFEKEKDRARREKVKEAERKRRAEWDKKHGSTKEAAEKAKAKTKGKKNDTGGGLADLAALIQQRRKNDGDILARLEAKYAPKSGRSKKRATPMDDEPSEAAFQAAQKKMMENAPGKAKKVTKKARNIVVEDEDEDMSEGSVDLEKDDDDKQDDDEEEDSPPPKAKKRKTAPKGKSRAAKSKGRA</sequence>
<dbReference type="CDD" id="cd06257">
    <property type="entry name" value="DnaJ"/>
    <property type="match status" value="1"/>
</dbReference>
<accession>A0A6A6V618</accession>
<dbReference type="EMBL" id="MU006587">
    <property type="protein sequence ID" value="KAF2744657.1"/>
    <property type="molecule type" value="Genomic_DNA"/>
</dbReference>
<feature type="region of interest" description="Disordered" evidence="1">
    <location>
        <begin position="184"/>
        <end position="228"/>
    </location>
</feature>
<dbReference type="InterPro" id="IPR052594">
    <property type="entry name" value="J_domain-containing_protein"/>
</dbReference>
<dbReference type="PANTHER" id="PTHR44144">
    <property type="entry name" value="DNAJ HOMOLOG SUBFAMILY C MEMBER 9"/>
    <property type="match status" value="1"/>
</dbReference>
<protein>
    <submittedName>
        <fullName evidence="3">DnaJ-domain-containing protein</fullName>
    </submittedName>
</protein>
<dbReference type="Pfam" id="PF00226">
    <property type="entry name" value="DnaJ"/>
    <property type="match status" value="1"/>
</dbReference>
<dbReference type="InterPro" id="IPR036869">
    <property type="entry name" value="J_dom_sf"/>
</dbReference>
<dbReference type="PROSITE" id="PS50076">
    <property type="entry name" value="DNAJ_2"/>
    <property type="match status" value="1"/>
</dbReference>
<dbReference type="PANTHER" id="PTHR44144:SF1">
    <property type="entry name" value="DNAJ HOMOLOG SUBFAMILY C MEMBER 9"/>
    <property type="match status" value="1"/>
</dbReference>
<reference evidence="3" key="1">
    <citation type="journal article" date="2020" name="Stud. Mycol.">
        <title>101 Dothideomycetes genomes: a test case for predicting lifestyles and emergence of pathogens.</title>
        <authorList>
            <person name="Haridas S."/>
            <person name="Albert R."/>
            <person name="Binder M."/>
            <person name="Bloem J."/>
            <person name="Labutti K."/>
            <person name="Salamov A."/>
            <person name="Andreopoulos B."/>
            <person name="Baker S."/>
            <person name="Barry K."/>
            <person name="Bills G."/>
            <person name="Bluhm B."/>
            <person name="Cannon C."/>
            <person name="Castanera R."/>
            <person name="Culley D."/>
            <person name="Daum C."/>
            <person name="Ezra D."/>
            <person name="Gonzalez J."/>
            <person name="Henrissat B."/>
            <person name="Kuo A."/>
            <person name="Liang C."/>
            <person name="Lipzen A."/>
            <person name="Lutzoni F."/>
            <person name="Magnuson J."/>
            <person name="Mondo S."/>
            <person name="Nolan M."/>
            <person name="Ohm R."/>
            <person name="Pangilinan J."/>
            <person name="Park H.-J."/>
            <person name="Ramirez L."/>
            <person name="Alfaro M."/>
            <person name="Sun H."/>
            <person name="Tritt A."/>
            <person name="Yoshinaga Y."/>
            <person name="Zwiers L.-H."/>
            <person name="Turgeon B."/>
            <person name="Goodwin S."/>
            <person name="Spatafora J."/>
            <person name="Crous P."/>
            <person name="Grigoriev I."/>
        </authorList>
    </citation>
    <scope>NUCLEOTIDE SEQUENCE</scope>
    <source>
        <strain evidence="3">CBS 119925</strain>
    </source>
</reference>
<evidence type="ECO:0000313" key="4">
    <source>
        <dbReference type="Proteomes" id="UP000799440"/>
    </source>
</evidence>
<feature type="compositionally biased region" description="Basic residues" evidence="1">
    <location>
        <begin position="337"/>
        <end position="358"/>
    </location>
</feature>
<dbReference type="GO" id="GO:0005737">
    <property type="term" value="C:cytoplasm"/>
    <property type="evidence" value="ECO:0007669"/>
    <property type="project" value="TreeGrafter"/>
</dbReference>
<evidence type="ECO:0000259" key="2">
    <source>
        <dbReference type="PROSITE" id="PS50076"/>
    </source>
</evidence>
<dbReference type="GO" id="GO:0031072">
    <property type="term" value="F:heat shock protein binding"/>
    <property type="evidence" value="ECO:0007669"/>
    <property type="project" value="TreeGrafter"/>
</dbReference>
<dbReference type="Gene3D" id="1.10.287.110">
    <property type="entry name" value="DnaJ domain"/>
    <property type="match status" value="1"/>
</dbReference>
<organism evidence="3 4">
    <name type="scientific">Sporormia fimetaria CBS 119925</name>
    <dbReference type="NCBI Taxonomy" id="1340428"/>
    <lineage>
        <taxon>Eukaryota</taxon>
        <taxon>Fungi</taxon>
        <taxon>Dikarya</taxon>
        <taxon>Ascomycota</taxon>
        <taxon>Pezizomycotina</taxon>
        <taxon>Dothideomycetes</taxon>
        <taxon>Pleosporomycetidae</taxon>
        <taxon>Pleosporales</taxon>
        <taxon>Sporormiaceae</taxon>
        <taxon>Sporormia</taxon>
    </lineage>
</organism>
<dbReference type="Proteomes" id="UP000799440">
    <property type="component" value="Unassembled WGS sequence"/>
</dbReference>
<feature type="compositionally biased region" description="Basic and acidic residues" evidence="1">
    <location>
        <begin position="184"/>
        <end position="214"/>
    </location>
</feature>
<feature type="compositionally biased region" description="Acidic residues" evidence="1">
    <location>
        <begin position="318"/>
        <end position="333"/>
    </location>
</feature>
<dbReference type="SMART" id="SM00271">
    <property type="entry name" value="DnaJ"/>
    <property type="match status" value="1"/>
</dbReference>
<dbReference type="FunFam" id="1.10.287.110:FF:000110">
    <property type="entry name" value="DnaJ domain protein (AFU_orthologue AFUA_2G13210)"/>
    <property type="match status" value="1"/>
</dbReference>
<evidence type="ECO:0000256" key="1">
    <source>
        <dbReference type="SAM" id="MobiDB-lite"/>
    </source>
</evidence>
<dbReference type="PRINTS" id="PR00625">
    <property type="entry name" value="JDOMAIN"/>
</dbReference>
<dbReference type="InterPro" id="IPR056453">
    <property type="entry name" value="HTH_DNAJC9"/>
</dbReference>